<keyword evidence="7 22" id="KW-0723">Serine/threonine-protein kinase</keyword>
<dbReference type="SMART" id="SM00220">
    <property type="entry name" value="S_TKc"/>
    <property type="match status" value="1"/>
</dbReference>
<comment type="catalytic activity">
    <reaction evidence="16">
        <text>L-threonyl-[protein] + ATP = O-phospho-L-threonyl-[protein] + ADP + H(+)</text>
        <dbReference type="Rhea" id="RHEA:46608"/>
        <dbReference type="Rhea" id="RHEA-COMP:11060"/>
        <dbReference type="Rhea" id="RHEA-COMP:11605"/>
        <dbReference type="ChEBI" id="CHEBI:15378"/>
        <dbReference type="ChEBI" id="CHEBI:30013"/>
        <dbReference type="ChEBI" id="CHEBI:30616"/>
        <dbReference type="ChEBI" id="CHEBI:61977"/>
        <dbReference type="ChEBI" id="CHEBI:456216"/>
        <dbReference type="EC" id="2.7.11.1"/>
    </reaction>
</comment>
<evidence type="ECO:0000256" key="8">
    <source>
        <dbReference type="ARBA" id="ARBA00022679"/>
    </source>
</evidence>
<dbReference type="EC" id="2.7.11.1" evidence="4"/>
<evidence type="ECO:0000313" key="22">
    <source>
        <dbReference type="EMBL" id="EGS17750.1"/>
    </source>
</evidence>
<evidence type="ECO:0000256" key="16">
    <source>
        <dbReference type="ARBA" id="ARBA00047899"/>
    </source>
</evidence>
<feature type="compositionally biased region" description="Polar residues" evidence="20">
    <location>
        <begin position="582"/>
        <end position="592"/>
    </location>
</feature>
<dbReference type="InterPro" id="IPR045269">
    <property type="entry name" value="Atg1-like"/>
</dbReference>
<feature type="binding site" evidence="19">
    <location>
        <position position="55"/>
    </location>
    <ligand>
        <name>ATP</name>
        <dbReference type="ChEBI" id="CHEBI:30616"/>
    </ligand>
</feature>
<accession>G0SFI5</accession>
<sequence>MADRTAATSKRSSSSRHGEDNVVGQFIIDKEIGKGSFAQVYSGRHKVTGALVAIKSVELARLNKKLKDNLYGEIKILKKLRHPHIVALHDCVESATHINLIMEYCELGDLSLFIRKRDKLITNSATHELARKYPVSPNSGLHEVVSRHFLQQLASALKFLRAANLIHRDVKPQNLLLLPSPRWRETNKLAKQILSASHDSLTPAAGLPSLPMLKLADFGFARVLPSTSLAETLCGSPLYMAPEILRYERYDARADLWSVGTVLFEMVTGKPPFRASNHVELIRKIEQAEDCIKFSRDCVVSSEMKQLIRALLKRNPDERIDFDDFFNHPVVVGPIPGVVEEDIQLQEQARAQLQQAQAPVEPKSSTPKPEDPLLRRRQSLVDAEVTQPPGSPRHRHASPLTTPVEPKPSSLDSPRLSYSPRQDAPDATRRAAIQPSTSAPGTRPIAYVDRTRRYSNTSRPTSRMAQSPSTPVEEPKKKSSSSKTLTEEERVAQDIAFERDYIFVDKIAVEVNALADQISMYKNQQVLQQQQQQVSSSPKSGQLIRRSSQRNAPASTSGAVARSASTRESTRTDHSRRASYEKSLSSSPGGATSMISKAIQDASLRLFGIKYTPSLLGGGRSGHSPPPQIYNPFPTAYATPAGLIADGSANGSGSGIASAGKVIIDEDARVAQCIEEYATRSDVVYGFAEVKYKQLVPMAPSSDHGLGGVPADRMGEEEDGLTPEAIVALSEEALVLYVKALSIMNKAMHIAGAWWTKHQQRAAVEATNGNGNGAADKFAKKINAAVQWIRNRFNEVLEKAEVVRLKLIDAQKRLPEEHPSHPSNHPPETGSHSGAASGSSGVYLSPGMSAEKLMYDRAVEMSRTAAINEIASEDLPGCEISYVTAIRMLEAVLESDDEQGVGPLGGGKKGEGKDKGKEEETGANGGGMGNGVMSVEDRATVQKMIQMINTRLTSLRKRMAAIANASRAQQQQQQSQQGQGLGQSPGQGGMVMGHRRSGEGSRSGMPSV</sequence>
<dbReference type="GO" id="GO:0034727">
    <property type="term" value="P:piecemeal microautophagy of the nucleus"/>
    <property type="evidence" value="ECO:0007669"/>
    <property type="project" value="TreeGrafter"/>
</dbReference>
<dbReference type="GO" id="GO:0005524">
    <property type="term" value="F:ATP binding"/>
    <property type="evidence" value="ECO:0007669"/>
    <property type="project" value="UniProtKB-UniRule"/>
</dbReference>
<evidence type="ECO:0000256" key="18">
    <source>
        <dbReference type="ARBA" id="ARBA00060750"/>
    </source>
</evidence>
<dbReference type="PANTHER" id="PTHR24348">
    <property type="entry name" value="SERINE/THREONINE-PROTEIN KINASE UNC-51-RELATED"/>
    <property type="match status" value="1"/>
</dbReference>
<dbReference type="InterPro" id="IPR022708">
    <property type="entry name" value="Atg1-like_tMIT"/>
</dbReference>
<dbReference type="InterPro" id="IPR017441">
    <property type="entry name" value="Protein_kinase_ATP_BS"/>
</dbReference>
<dbReference type="RefSeq" id="XP_006697368.1">
    <property type="nucleotide sequence ID" value="XM_006697305.1"/>
</dbReference>
<dbReference type="AlphaFoldDB" id="G0SFI5"/>
<evidence type="ECO:0000256" key="5">
    <source>
        <dbReference type="ARBA" id="ARBA00022448"/>
    </source>
</evidence>
<dbReference type="InterPro" id="IPR000719">
    <property type="entry name" value="Prot_kinase_dom"/>
</dbReference>
<dbReference type="HOGENOM" id="CLU_006447_0_0_1"/>
<dbReference type="FunFam" id="1.10.510.10:FF:000817">
    <property type="entry name" value="Serine/threonine-protein kinase ATG1"/>
    <property type="match status" value="1"/>
</dbReference>
<keyword evidence="13" id="KW-0072">Autophagy</keyword>
<dbReference type="GO" id="GO:0000422">
    <property type="term" value="P:autophagy of mitochondrion"/>
    <property type="evidence" value="ECO:0007669"/>
    <property type="project" value="TreeGrafter"/>
</dbReference>
<dbReference type="eggNOG" id="KOG0595">
    <property type="taxonomic scope" value="Eukaryota"/>
</dbReference>
<evidence type="ECO:0000256" key="6">
    <source>
        <dbReference type="ARBA" id="ARBA00022490"/>
    </source>
</evidence>
<dbReference type="Pfam" id="PF21127">
    <property type="entry name" value="ATG1-like_MIT2"/>
    <property type="match status" value="1"/>
</dbReference>
<evidence type="ECO:0000256" key="12">
    <source>
        <dbReference type="ARBA" id="ARBA00022927"/>
    </source>
</evidence>
<feature type="compositionally biased region" description="Polar residues" evidence="20">
    <location>
        <begin position="545"/>
        <end position="567"/>
    </location>
</feature>
<dbReference type="GO" id="GO:0061709">
    <property type="term" value="P:reticulophagy"/>
    <property type="evidence" value="ECO:0007669"/>
    <property type="project" value="TreeGrafter"/>
</dbReference>
<dbReference type="Pfam" id="PF12063">
    <property type="entry name" value="ATG1-like_MIT1"/>
    <property type="match status" value="1"/>
</dbReference>
<dbReference type="Pfam" id="PF00069">
    <property type="entry name" value="Pkinase"/>
    <property type="match status" value="1"/>
</dbReference>
<dbReference type="OrthoDB" id="346907at2759"/>
<reference evidence="22 23" key="1">
    <citation type="journal article" date="2011" name="Cell">
        <title>Insight into structure and assembly of the nuclear pore complex by utilizing the genome of a eukaryotic thermophile.</title>
        <authorList>
            <person name="Amlacher S."/>
            <person name="Sarges P."/>
            <person name="Flemming D."/>
            <person name="van Noort V."/>
            <person name="Kunze R."/>
            <person name="Devos D.P."/>
            <person name="Arumugam M."/>
            <person name="Bork P."/>
            <person name="Hurt E."/>
        </authorList>
    </citation>
    <scope>NUCLEOTIDE SEQUENCE [LARGE SCALE GENOMIC DNA]</scope>
    <source>
        <strain evidence="23">DSM 1495 / CBS 144.50 / IMI 039719</strain>
    </source>
</reference>
<evidence type="ECO:0000256" key="10">
    <source>
        <dbReference type="ARBA" id="ARBA00022777"/>
    </source>
</evidence>
<comment type="similarity">
    <text evidence="18">Belongs to the protein kinase superfamily. Ser/Thr protein kinase family. APG1/unc-51/ULK1 subfamily.</text>
</comment>
<feature type="compositionally biased region" description="Basic and acidic residues" evidence="20">
    <location>
        <begin position="568"/>
        <end position="580"/>
    </location>
</feature>
<dbReference type="CDD" id="cd14009">
    <property type="entry name" value="STKc_ATG1_ULK_like"/>
    <property type="match status" value="1"/>
</dbReference>
<dbReference type="GO" id="GO:0010506">
    <property type="term" value="P:regulation of autophagy"/>
    <property type="evidence" value="ECO:0007669"/>
    <property type="project" value="InterPro"/>
</dbReference>
<keyword evidence="23" id="KW-1185">Reference proteome</keyword>
<dbReference type="GO" id="GO:0042594">
    <property type="term" value="P:response to starvation"/>
    <property type="evidence" value="ECO:0007669"/>
    <property type="project" value="TreeGrafter"/>
</dbReference>
<dbReference type="GO" id="GO:0015031">
    <property type="term" value="P:protein transport"/>
    <property type="evidence" value="ECO:0007669"/>
    <property type="project" value="UniProtKB-KW"/>
</dbReference>
<evidence type="ECO:0000256" key="19">
    <source>
        <dbReference type="PROSITE-ProRule" id="PRU10141"/>
    </source>
</evidence>
<keyword evidence="10 22" id="KW-0418">Kinase</keyword>
<dbReference type="STRING" id="759272.G0SFI5"/>
<feature type="compositionally biased region" description="Basic and acidic residues" evidence="20">
    <location>
        <begin position="908"/>
        <end position="920"/>
    </location>
</feature>
<dbReference type="GO" id="GO:0004674">
    <property type="term" value="F:protein serine/threonine kinase activity"/>
    <property type="evidence" value="ECO:0007669"/>
    <property type="project" value="UniProtKB-KW"/>
</dbReference>
<evidence type="ECO:0000256" key="11">
    <source>
        <dbReference type="ARBA" id="ARBA00022840"/>
    </source>
</evidence>
<keyword evidence="12" id="KW-0653">Protein transport</keyword>
<dbReference type="InterPro" id="IPR048941">
    <property type="entry name" value="ATG1-like_MIT2"/>
</dbReference>
<keyword evidence="14" id="KW-0472">Membrane</keyword>
<dbReference type="GO" id="GO:0005829">
    <property type="term" value="C:cytosol"/>
    <property type="evidence" value="ECO:0007669"/>
    <property type="project" value="TreeGrafter"/>
</dbReference>
<dbReference type="InterPro" id="IPR008271">
    <property type="entry name" value="Ser/Thr_kinase_AS"/>
</dbReference>
<keyword evidence="6" id="KW-0963">Cytoplasm</keyword>
<proteinExistence type="inferred from homology"/>
<evidence type="ECO:0000256" key="1">
    <source>
        <dbReference type="ARBA" id="ARBA00004496"/>
    </source>
</evidence>
<keyword evidence="8" id="KW-0808">Transferase</keyword>
<feature type="compositionally biased region" description="Low complexity" evidence="20">
    <location>
        <begin position="821"/>
        <end position="841"/>
    </location>
</feature>
<evidence type="ECO:0000256" key="13">
    <source>
        <dbReference type="ARBA" id="ARBA00023006"/>
    </source>
</evidence>
<dbReference type="SUPFAM" id="SSF56112">
    <property type="entry name" value="Protein kinase-like (PK-like)"/>
    <property type="match status" value="1"/>
</dbReference>
<feature type="region of interest" description="Disordered" evidence="20">
    <location>
        <begin position="897"/>
        <end position="932"/>
    </location>
</feature>
<dbReference type="Gene3D" id="1.10.510.10">
    <property type="entry name" value="Transferase(Phosphotransferase) domain 1"/>
    <property type="match status" value="1"/>
</dbReference>
<evidence type="ECO:0000256" key="14">
    <source>
        <dbReference type="ARBA" id="ARBA00023136"/>
    </source>
</evidence>
<evidence type="ECO:0000256" key="15">
    <source>
        <dbReference type="ARBA" id="ARBA00030237"/>
    </source>
</evidence>
<dbReference type="EMBL" id="GL988047">
    <property type="protein sequence ID" value="EGS17750.1"/>
    <property type="molecule type" value="Genomic_DNA"/>
</dbReference>
<feature type="domain" description="Protein kinase" evidence="21">
    <location>
        <begin position="26"/>
        <end position="331"/>
    </location>
</feature>
<feature type="compositionally biased region" description="Polar residues" evidence="20">
    <location>
        <begin position="454"/>
        <end position="466"/>
    </location>
</feature>
<dbReference type="GO" id="GO:0005776">
    <property type="term" value="C:autophagosome"/>
    <property type="evidence" value="ECO:0007669"/>
    <property type="project" value="TreeGrafter"/>
</dbReference>
<dbReference type="OMA" id="INNVVQW"/>
<gene>
    <name evidence="22" type="ORF">CTHT_0070950</name>
</gene>
<evidence type="ECO:0000256" key="4">
    <source>
        <dbReference type="ARBA" id="ARBA00012513"/>
    </source>
</evidence>
<evidence type="ECO:0000256" key="3">
    <source>
        <dbReference type="ARBA" id="ARBA00011138"/>
    </source>
</evidence>
<keyword evidence="9 19" id="KW-0547">Nucleotide-binding</keyword>
<evidence type="ECO:0000313" key="23">
    <source>
        <dbReference type="Proteomes" id="UP000008066"/>
    </source>
</evidence>
<dbReference type="GO" id="GO:0000045">
    <property type="term" value="P:autophagosome assembly"/>
    <property type="evidence" value="ECO:0007669"/>
    <property type="project" value="TreeGrafter"/>
</dbReference>
<keyword evidence="11 19" id="KW-0067">ATP-binding</keyword>
<dbReference type="Proteomes" id="UP000008066">
    <property type="component" value="Unassembled WGS sequence"/>
</dbReference>
<evidence type="ECO:0000256" key="7">
    <source>
        <dbReference type="ARBA" id="ARBA00022527"/>
    </source>
</evidence>
<organism evidence="23">
    <name type="scientific">Chaetomium thermophilum (strain DSM 1495 / CBS 144.50 / IMI 039719)</name>
    <name type="common">Thermochaetoides thermophila</name>
    <dbReference type="NCBI Taxonomy" id="759272"/>
    <lineage>
        <taxon>Eukaryota</taxon>
        <taxon>Fungi</taxon>
        <taxon>Dikarya</taxon>
        <taxon>Ascomycota</taxon>
        <taxon>Pezizomycotina</taxon>
        <taxon>Sordariomycetes</taxon>
        <taxon>Sordariomycetidae</taxon>
        <taxon>Sordariales</taxon>
        <taxon>Chaetomiaceae</taxon>
        <taxon>Thermochaetoides</taxon>
    </lineage>
</organism>
<comment type="catalytic activity">
    <reaction evidence="17">
        <text>L-seryl-[protein] + ATP = O-phospho-L-seryl-[protein] + ADP + H(+)</text>
        <dbReference type="Rhea" id="RHEA:17989"/>
        <dbReference type="Rhea" id="RHEA-COMP:9863"/>
        <dbReference type="Rhea" id="RHEA-COMP:11604"/>
        <dbReference type="ChEBI" id="CHEBI:15378"/>
        <dbReference type="ChEBI" id="CHEBI:29999"/>
        <dbReference type="ChEBI" id="CHEBI:30616"/>
        <dbReference type="ChEBI" id="CHEBI:83421"/>
        <dbReference type="ChEBI" id="CHEBI:456216"/>
        <dbReference type="EC" id="2.7.11.1"/>
    </reaction>
</comment>
<protein>
    <recommendedName>
        <fullName evidence="4">non-specific serine/threonine protein kinase</fullName>
        <ecNumber evidence="4">2.7.11.1</ecNumber>
    </recommendedName>
    <alternativeName>
        <fullName evidence="15">Autophagy-related protein 1</fullName>
    </alternativeName>
</protein>
<evidence type="ECO:0000259" key="21">
    <source>
        <dbReference type="PROSITE" id="PS50011"/>
    </source>
</evidence>
<dbReference type="PANTHER" id="PTHR24348:SF22">
    <property type="entry name" value="NON-SPECIFIC SERINE_THREONINE PROTEIN KINASE"/>
    <property type="match status" value="1"/>
</dbReference>
<feature type="region of interest" description="Disordered" evidence="20">
    <location>
        <begin position="530"/>
        <end position="592"/>
    </location>
</feature>
<comment type="subcellular location">
    <subcellularLocation>
        <location evidence="1">Cytoplasm</location>
    </subcellularLocation>
    <subcellularLocation>
        <location evidence="2">Preautophagosomal structure membrane</location>
        <topology evidence="2">Peripheral membrane protein</topology>
    </subcellularLocation>
</comment>
<evidence type="ECO:0000256" key="17">
    <source>
        <dbReference type="ARBA" id="ARBA00048679"/>
    </source>
</evidence>
<dbReference type="InterPro" id="IPR011009">
    <property type="entry name" value="Kinase-like_dom_sf"/>
</dbReference>
<evidence type="ECO:0000256" key="9">
    <source>
        <dbReference type="ARBA" id="ARBA00022741"/>
    </source>
</evidence>
<feature type="compositionally biased region" description="Low complexity" evidence="20">
    <location>
        <begin position="969"/>
        <end position="978"/>
    </location>
</feature>
<comment type="subunit">
    <text evidence="3">Homodimer. Forms a ternary complex with ATG13 and ATG17.</text>
</comment>
<dbReference type="PROSITE" id="PS50011">
    <property type="entry name" value="PROTEIN_KINASE_DOM"/>
    <property type="match status" value="1"/>
</dbReference>
<dbReference type="FunFam" id="3.30.200.20:FF:000042">
    <property type="entry name" value="Aurora kinase A"/>
    <property type="match status" value="1"/>
</dbReference>
<dbReference type="GeneID" id="18261133"/>
<dbReference type="GO" id="GO:0034045">
    <property type="term" value="C:phagophore assembly site membrane"/>
    <property type="evidence" value="ECO:0007669"/>
    <property type="project" value="UniProtKB-SubCell"/>
</dbReference>
<keyword evidence="5" id="KW-0813">Transport</keyword>
<evidence type="ECO:0000256" key="20">
    <source>
        <dbReference type="SAM" id="MobiDB-lite"/>
    </source>
</evidence>
<feature type="region of interest" description="Disordered" evidence="20">
    <location>
        <begin position="350"/>
        <end position="488"/>
    </location>
</feature>
<feature type="region of interest" description="Disordered" evidence="20">
    <location>
        <begin position="814"/>
        <end position="842"/>
    </location>
</feature>
<dbReference type="KEGG" id="cthr:CTHT_0070950"/>
<feature type="compositionally biased region" description="Gly residues" evidence="20">
    <location>
        <begin position="979"/>
        <end position="991"/>
    </location>
</feature>
<feature type="region of interest" description="Disordered" evidence="20">
    <location>
        <begin position="963"/>
        <end position="1008"/>
    </location>
</feature>
<name>G0SFI5_CHATD</name>
<dbReference type="PROSITE" id="PS00107">
    <property type="entry name" value="PROTEIN_KINASE_ATP"/>
    <property type="match status" value="1"/>
</dbReference>
<evidence type="ECO:0000256" key="2">
    <source>
        <dbReference type="ARBA" id="ARBA00004623"/>
    </source>
</evidence>
<dbReference type="PROSITE" id="PS00108">
    <property type="entry name" value="PROTEIN_KINASE_ST"/>
    <property type="match status" value="1"/>
</dbReference>